<sequence>MDLSGICDYSGFIRCTGSVTTSLAGYKLFFRCTGVSGVPESGAVYPVYRNLLLLGLRCTGFWVDLFAGTPDKSRVHRIHRRYIAASSSMAQRKNDG</sequence>
<proteinExistence type="predicted"/>
<gene>
    <name evidence="1" type="ORF">CTI12_AA370510</name>
</gene>
<dbReference type="EMBL" id="PKPP01005032">
    <property type="protein sequence ID" value="PWA61730.1"/>
    <property type="molecule type" value="Genomic_DNA"/>
</dbReference>
<name>A0A2U1MKD1_ARTAN</name>
<keyword evidence="2" id="KW-1185">Reference proteome</keyword>
<organism evidence="1 2">
    <name type="scientific">Artemisia annua</name>
    <name type="common">Sweet wormwood</name>
    <dbReference type="NCBI Taxonomy" id="35608"/>
    <lineage>
        <taxon>Eukaryota</taxon>
        <taxon>Viridiplantae</taxon>
        <taxon>Streptophyta</taxon>
        <taxon>Embryophyta</taxon>
        <taxon>Tracheophyta</taxon>
        <taxon>Spermatophyta</taxon>
        <taxon>Magnoliopsida</taxon>
        <taxon>eudicotyledons</taxon>
        <taxon>Gunneridae</taxon>
        <taxon>Pentapetalae</taxon>
        <taxon>asterids</taxon>
        <taxon>campanulids</taxon>
        <taxon>Asterales</taxon>
        <taxon>Asteraceae</taxon>
        <taxon>Asteroideae</taxon>
        <taxon>Anthemideae</taxon>
        <taxon>Artemisiinae</taxon>
        <taxon>Artemisia</taxon>
    </lineage>
</organism>
<evidence type="ECO:0000313" key="2">
    <source>
        <dbReference type="Proteomes" id="UP000245207"/>
    </source>
</evidence>
<comment type="caution">
    <text evidence="1">The sequence shown here is derived from an EMBL/GenBank/DDBJ whole genome shotgun (WGS) entry which is preliminary data.</text>
</comment>
<protein>
    <submittedName>
        <fullName evidence="1">Uncharacterized protein</fullName>
    </submittedName>
</protein>
<reference evidence="1 2" key="1">
    <citation type="journal article" date="2018" name="Mol. Plant">
        <title>The genome of Artemisia annua provides insight into the evolution of Asteraceae family and artemisinin biosynthesis.</title>
        <authorList>
            <person name="Shen Q."/>
            <person name="Zhang L."/>
            <person name="Liao Z."/>
            <person name="Wang S."/>
            <person name="Yan T."/>
            <person name="Shi P."/>
            <person name="Liu M."/>
            <person name="Fu X."/>
            <person name="Pan Q."/>
            <person name="Wang Y."/>
            <person name="Lv Z."/>
            <person name="Lu X."/>
            <person name="Zhang F."/>
            <person name="Jiang W."/>
            <person name="Ma Y."/>
            <person name="Chen M."/>
            <person name="Hao X."/>
            <person name="Li L."/>
            <person name="Tang Y."/>
            <person name="Lv G."/>
            <person name="Zhou Y."/>
            <person name="Sun X."/>
            <person name="Brodelius P.E."/>
            <person name="Rose J.K.C."/>
            <person name="Tang K."/>
        </authorList>
    </citation>
    <scope>NUCLEOTIDE SEQUENCE [LARGE SCALE GENOMIC DNA]</scope>
    <source>
        <strain evidence="2">cv. Huhao1</strain>
        <tissue evidence="1">Leaf</tissue>
    </source>
</reference>
<dbReference type="AlphaFoldDB" id="A0A2U1MKD1"/>
<accession>A0A2U1MKD1</accession>
<dbReference type="Proteomes" id="UP000245207">
    <property type="component" value="Unassembled WGS sequence"/>
</dbReference>
<evidence type="ECO:0000313" key="1">
    <source>
        <dbReference type="EMBL" id="PWA61730.1"/>
    </source>
</evidence>